<protein>
    <submittedName>
        <fullName evidence="2">Uncharacterized protein</fullName>
    </submittedName>
</protein>
<dbReference type="AlphaFoldDB" id="A0A915HK02"/>
<proteinExistence type="predicted"/>
<keyword evidence="1" id="KW-1185">Reference proteome</keyword>
<dbReference type="Proteomes" id="UP000887565">
    <property type="component" value="Unplaced"/>
</dbReference>
<evidence type="ECO:0000313" key="2">
    <source>
        <dbReference type="WBParaSite" id="nRc.2.0.1.t01780-RA"/>
    </source>
</evidence>
<accession>A0A915HK02</accession>
<evidence type="ECO:0000313" key="1">
    <source>
        <dbReference type="Proteomes" id="UP000887565"/>
    </source>
</evidence>
<organism evidence="1 2">
    <name type="scientific">Romanomermis culicivorax</name>
    <name type="common">Nematode worm</name>
    <dbReference type="NCBI Taxonomy" id="13658"/>
    <lineage>
        <taxon>Eukaryota</taxon>
        <taxon>Metazoa</taxon>
        <taxon>Ecdysozoa</taxon>
        <taxon>Nematoda</taxon>
        <taxon>Enoplea</taxon>
        <taxon>Dorylaimia</taxon>
        <taxon>Mermithida</taxon>
        <taxon>Mermithoidea</taxon>
        <taxon>Mermithidae</taxon>
        <taxon>Romanomermis</taxon>
    </lineage>
</organism>
<reference evidence="2" key="1">
    <citation type="submission" date="2022-11" db="UniProtKB">
        <authorList>
            <consortium name="WormBaseParasite"/>
        </authorList>
    </citation>
    <scope>IDENTIFICATION</scope>
</reference>
<name>A0A915HK02_ROMCU</name>
<sequence>MLKNTSLAPGKDSQVADNQLVHHDNTDILFDKNSLAFESNASIRPLNEQRKFRISIHSPVMDKL</sequence>
<dbReference type="WBParaSite" id="nRc.2.0.1.t01780-RA">
    <property type="protein sequence ID" value="nRc.2.0.1.t01780-RA"/>
    <property type="gene ID" value="nRc.2.0.1.g01780"/>
</dbReference>